<accession>A0ABQ2T390</accession>
<protein>
    <submittedName>
        <fullName evidence="2">Uncharacterized protein</fullName>
    </submittedName>
</protein>
<evidence type="ECO:0000256" key="1">
    <source>
        <dbReference type="SAM" id="MobiDB-lite"/>
    </source>
</evidence>
<gene>
    <name evidence="2" type="ORF">GCM10010253_25690</name>
</gene>
<proteinExistence type="predicted"/>
<evidence type="ECO:0000313" key="2">
    <source>
        <dbReference type="EMBL" id="GGS50195.1"/>
    </source>
</evidence>
<organism evidence="2 3">
    <name type="scientific">Streptomyces badius</name>
    <dbReference type="NCBI Taxonomy" id="1941"/>
    <lineage>
        <taxon>Bacteria</taxon>
        <taxon>Bacillati</taxon>
        <taxon>Actinomycetota</taxon>
        <taxon>Actinomycetes</taxon>
        <taxon>Kitasatosporales</taxon>
        <taxon>Streptomycetaceae</taxon>
        <taxon>Streptomyces</taxon>
    </lineage>
</organism>
<sequence>MKSDTEQSSPNWPIDRRDQAKKIGWENGREGARRSRHGWGSYNQPTSSVVLLDDAR</sequence>
<dbReference type="Proteomes" id="UP000659767">
    <property type="component" value="Unassembled WGS sequence"/>
</dbReference>
<feature type="region of interest" description="Disordered" evidence="1">
    <location>
        <begin position="1"/>
        <end position="56"/>
    </location>
</feature>
<feature type="compositionally biased region" description="Polar residues" evidence="1">
    <location>
        <begin position="1"/>
        <end position="11"/>
    </location>
</feature>
<name>A0ABQ2T390_STRBA</name>
<comment type="caution">
    <text evidence="2">The sequence shown here is derived from an EMBL/GenBank/DDBJ whole genome shotgun (WGS) entry which is preliminary data.</text>
</comment>
<feature type="compositionally biased region" description="Basic and acidic residues" evidence="1">
    <location>
        <begin position="14"/>
        <end position="33"/>
    </location>
</feature>
<keyword evidence="3" id="KW-1185">Reference proteome</keyword>
<evidence type="ECO:0000313" key="3">
    <source>
        <dbReference type="Proteomes" id="UP000659767"/>
    </source>
</evidence>
<reference evidence="3" key="1">
    <citation type="journal article" date="2019" name="Int. J. Syst. Evol. Microbiol.">
        <title>The Global Catalogue of Microorganisms (GCM) 10K type strain sequencing project: providing services to taxonomists for standard genome sequencing and annotation.</title>
        <authorList>
            <consortium name="The Broad Institute Genomics Platform"/>
            <consortium name="The Broad Institute Genome Sequencing Center for Infectious Disease"/>
            <person name="Wu L."/>
            <person name="Ma J."/>
        </authorList>
    </citation>
    <scope>NUCLEOTIDE SEQUENCE [LARGE SCALE GENOMIC DNA]</scope>
    <source>
        <strain evidence="3">JCM 4350</strain>
    </source>
</reference>
<dbReference type="EMBL" id="BMSZ01000006">
    <property type="protein sequence ID" value="GGS50195.1"/>
    <property type="molecule type" value="Genomic_DNA"/>
</dbReference>